<evidence type="ECO:0000313" key="1">
    <source>
        <dbReference type="EMBL" id="KAH7851750.1"/>
    </source>
</evidence>
<reference evidence="1 2" key="1">
    <citation type="journal article" date="2021" name="Hortic Res">
        <title>High-quality reference genome and annotation aids understanding of berry development for evergreen blueberry (Vaccinium darrowii).</title>
        <authorList>
            <person name="Yu J."/>
            <person name="Hulse-Kemp A.M."/>
            <person name="Babiker E."/>
            <person name="Staton M."/>
        </authorList>
    </citation>
    <scope>NUCLEOTIDE SEQUENCE [LARGE SCALE GENOMIC DNA]</scope>
    <source>
        <strain evidence="2">cv. NJ 8807/NJ 8810</strain>
        <tissue evidence="1">Young leaf</tissue>
    </source>
</reference>
<proteinExistence type="predicted"/>
<organism evidence="1 2">
    <name type="scientific">Vaccinium darrowii</name>
    <dbReference type="NCBI Taxonomy" id="229202"/>
    <lineage>
        <taxon>Eukaryota</taxon>
        <taxon>Viridiplantae</taxon>
        <taxon>Streptophyta</taxon>
        <taxon>Embryophyta</taxon>
        <taxon>Tracheophyta</taxon>
        <taxon>Spermatophyta</taxon>
        <taxon>Magnoliopsida</taxon>
        <taxon>eudicotyledons</taxon>
        <taxon>Gunneridae</taxon>
        <taxon>Pentapetalae</taxon>
        <taxon>asterids</taxon>
        <taxon>Ericales</taxon>
        <taxon>Ericaceae</taxon>
        <taxon>Vaccinioideae</taxon>
        <taxon>Vaccinieae</taxon>
        <taxon>Vaccinium</taxon>
    </lineage>
</organism>
<dbReference type="Proteomes" id="UP000828048">
    <property type="component" value="Chromosome 8"/>
</dbReference>
<comment type="caution">
    <text evidence="1">The sequence shown here is derived from an EMBL/GenBank/DDBJ whole genome shotgun (WGS) entry which is preliminary data.</text>
</comment>
<protein>
    <submittedName>
        <fullName evidence="1">Uncharacterized protein</fullName>
    </submittedName>
</protein>
<sequence>MENGVGIVDGFHLGEKFMENNEVWELREEERAGVVGSDESKDSSEGDEVFEEAIGSEKPRVTSEDVVIDQVDDVVKVGRLEGSLEFDSNVGNEVEKFEEAIEVPVAGGNLERELPVSVEDKGDSVENGDLVGEAAEKEVINEESQVEKVVKYESNQMEIDITASGDGGTLKKLNNADEKFNVWPEKCENGSADSLNLEGIPVPENLDNGHANEEIMQVHEESQSGDAEIVEGSETDSQPEVDSNGEVLDQAGESEEVKPTLGLSDTGQEDNRSCDNPDIGAYLVNSEKERKDDDRNEEPKDLAKLGLVNQDEGSRESKYTSTATYSNQPGTSIKPEDELHTSFEGTDEILEVEKLPALEDSVVEAAEISQASPTNLEAKEIGDSQFSHGDKDAKVSNGVAKGFEDKSAKDEEIKPSTRGNREGEVTLDANGPVSSEKSANPKPAHVRPAGLGRAAPLLEPTPRVVQQSRMNGTLSQTQNQIVEDPMNGENEENDETREKLQMVRVKFLRLAHRLGQTPHNVVVAQVLYRLGLAEQLGGRSGGRVNSFSFDRASAMAEQLEAVGQEPLDFSCTIMVIGKTGVGKSATINSIFDEVKFGTNAFHLGTKKVQDVVGTVEGIKLRVIDTPGLLPSRSDQRHNEKVLHSVKKFITKTPPDIVLYLDRLDMQSRDFGDMPLLRTITEIFGPSIWFNAIVVLTHAATAPPEGPNGITTSYDTFVNQRSTVVQQAIRQAAGDMRLMNPVALVENHSACRTNRAGQRVLPNGQIWKTHLLLLSFASKILAEANTLLKLQDSPPGKALPTRSRAPPLPFLLSSLLQSRPQLKLPEEQIGDDDSLDDELDEISDSEDESPYERLPFRRLTKAELGKLTKAQKKAYLEEMDKREQLFMRKQLKEEKRRRRLMKKFAAAAKDLPSDSNEIVEDESSGAASVPVPMPDLALPASFDSDNPTHRFRHLDSPNQWVVRPVLDNHGWDHDIGYEGVNVEKLFVVKQAIPVSLSTQVTKDKKDANLQMEISSSVKHGEAKVTSLGFDMQTLGKDMSYTLRSETRFINYRRNKATAGLSVTRLGDALTAGMKIEDQLIVNKQLRLVMSGGAMTASGDVAYGGSLEATLRDKDHPFGRSLTTFGLSAMDWHGDLAIGGNLQSQIPIGRFTNLIARASLNNRNSGQVSIRLNSSEQLQIALIGLLPLFRQLLGHAQQFWFEQ</sequence>
<gene>
    <name evidence="1" type="ORF">Vadar_016125</name>
</gene>
<name>A0ACB7YE53_9ERIC</name>
<dbReference type="EMBL" id="CM037158">
    <property type="protein sequence ID" value="KAH7851750.1"/>
    <property type="molecule type" value="Genomic_DNA"/>
</dbReference>
<evidence type="ECO:0000313" key="2">
    <source>
        <dbReference type="Proteomes" id="UP000828048"/>
    </source>
</evidence>
<accession>A0ACB7YE53</accession>
<keyword evidence="2" id="KW-1185">Reference proteome</keyword>